<evidence type="ECO:0008006" key="7">
    <source>
        <dbReference type="Google" id="ProtNLM"/>
    </source>
</evidence>
<comment type="subcellular location">
    <subcellularLocation>
        <location evidence="2">Secreted</location>
        <location evidence="2">Cell wall</location>
    </subcellularLocation>
</comment>
<evidence type="ECO:0000256" key="2">
    <source>
        <dbReference type="ARBA" id="ARBA00004191"/>
    </source>
</evidence>
<sequence length="657" mass="71264">MREQNSKGEMDGPKNYICLSVRHRKECRREGLPCEHRQTLTCQRGAQRPSTDRPTGRDSGRIFSCLSFRHRWTESVSGVSSSTIAWGLEDRVDSFDSFNVLRGRASDGADGARPAHWPIAALGSHGAAAISGECRVWRRCSPKASIGAAAVSGKYRVWRRGSPKASIVAISASACADPSGRGDVDVDIPAEVSAASPGMGPSPASFPMNTANSLPLPRPGRMPGTRERRYSSDTRVAMNSFRHGSVQLLFVIAVAAIFVDDVAQSQYSGLRLLTNAKEKGAVCIDGSAPGYYFSPGFGGGVQNWMIYVEGGGWCRSINECANRANTYLGSTNHSPPREILPNTGILSHNAGVNPDFYNWNIAWIRYCDGSSFVGDRDEPVVVSKNLTIYLRGQRVWDAIMEDLMDIGMAKAEKALLIGCSAGGLTAILHCDSFKALFPGNSVVKCMADAGFFLDTPDVSGGLTSLELFRGVALTHNVMPALDKRCTSSRPASSAWDCFFAQNALPYVNTPLYILQSDLDIYQIGNLVAPKSADPTGTWTRCTQDLGSCSSKQLGVLEEFRIRMVRALEAADSAVRGEFVISCYAHCMATDTARWNGHQTFLINGKTIAQSVGDWYNARNVNDFVLVDGPYPSNPTCSGRTTHSEETDFAEHLVVTQD</sequence>
<evidence type="ECO:0000313" key="5">
    <source>
        <dbReference type="EMBL" id="OAE35548.1"/>
    </source>
</evidence>
<dbReference type="InterPro" id="IPR004963">
    <property type="entry name" value="PAE/NOTUM"/>
</dbReference>
<proteinExistence type="inferred from homology"/>
<evidence type="ECO:0000256" key="1">
    <source>
        <dbReference type="ARBA" id="ARBA00003534"/>
    </source>
</evidence>
<dbReference type="Pfam" id="PF03283">
    <property type="entry name" value="PAE"/>
    <property type="match status" value="1"/>
</dbReference>
<keyword evidence="4" id="KW-0134">Cell wall</keyword>
<gene>
    <name evidence="5" type="ORF">AXG93_1305s1000</name>
</gene>
<keyword evidence="4" id="KW-0964">Secreted</keyword>
<accession>A0A176WQZ0</accession>
<name>A0A176WQZ0_MARPO</name>
<dbReference type="EMBL" id="LVLJ01000140">
    <property type="protein sequence ID" value="OAE35548.1"/>
    <property type="molecule type" value="Genomic_DNA"/>
</dbReference>
<evidence type="ECO:0000256" key="4">
    <source>
        <dbReference type="ARBA" id="ARBA00022512"/>
    </source>
</evidence>
<dbReference type="Proteomes" id="UP000077202">
    <property type="component" value="Unassembled WGS sequence"/>
</dbReference>
<protein>
    <recommendedName>
        <fullName evidence="7">Pectin acetylesterase</fullName>
    </recommendedName>
</protein>
<dbReference type="PANTHER" id="PTHR21562:SF67">
    <property type="entry name" value="PECTIN ACETYLESTERASE"/>
    <property type="match status" value="1"/>
</dbReference>
<comment type="caution">
    <text evidence="5">The sequence shown here is derived from an EMBL/GenBank/DDBJ whole genome shotgun (WGS) entry which is preliminary data.</text>
</comment>
<reference evidence="5" key="1">
    <citation type="submission" date="2016-03" db="EMBL/GenBank/DDBJ databases">
        <title>Mechanisms controlling the formation of the plant cell surface in tip-growing cells are functionally conserved among land plants.</title>
        <authorList>
            <person name="Honkanen S."/>
            <person name="Jones V.A."/>
            <person name="Morieri G."/>
            <person name="Champion C."/>
            <person name="Hetherington A.J."/>
            <person name="Kelly S."/>
            <person name="Saint-Marcoux D."/>
            <person name="Proust H."/>
            <person name="Prescott H."/>
            <person name="Dolan L."/>
        </authorList>
    </citation>
    <scope>NUCLEOTIDE SEQUENCE [LARGE SCALE GENOMIC DNA]</scope>
    <source>
        <tissue evidence="5">Whole gametophyte</tissue>
    </source>
</reference>
<dbReference type="GO" id="GO:0016787">
    <property type="term" value="F:hydrolase activity"/>
    <property type="evidence" value="ECO:0007669"/>
    <property type="project" value="InterPro"/>
</dbReference>
<comment type="similarity">
    <text evidence="3">Belongs to the pectinacetylesterase family.</text>
</comment>
<organism evidence="5 6">
    <name type="scientific">Marchantia polymorpha subsp. ruderalis</name>
    <dbReference type="NCBI Taxonomy" id="1480154"/>
    <lineage>
        <taxon>Eukaryota</taxon>
        <taxon>Viridiplantae</taxon>
        <taxon>Streptophyta</taxon>
        <taxon>Embryophyta</taxon>
        <taxon>Marchantiophyta</taxon>
        <taxon>Marchantiopsida</taxon>
        <taxon>Marchantiidae</taxon>
        <taxon>Marchantiales</taxon>
        <taxon>Marchantiaceae</taxon>
        <taxon>Marchantia</taxon>
    </lineage>
</organism>
<evidence type="ECO:0000313" key="6">
    <source>
        <dbReference type="Proteomes" id="UP000077202"/>
    </source>
</evidence>
<dbReference type="PANTHER" id="PTHR21562">
    <property type="entry name" value="NOTUM-RELATED"/>
    <property type="match status" value="1"/>
</dbReference>
<keyword evidence="6" id="KW-1185">Reference proteome</keyword>
<evidence type="ECO:0000256" key="3">
    <source>
        <dbReference type="ARBA" id="ARBA00005784"/>
    </source>
</evidence>
<dbReference type="AlphaFoldDB" id="A0A176WQZ0"/>
<comment type="function">
    <text evidence="1">Hydrolyzes acetyl esters in homogalacturonan regions of pectin. In type I primary cell wall, galacturonic acid residues of pectin can be acetylated at the O-2 and O-3 positions. Decreasing the degree of acetylation of pectin gels in vitro alters their physical properties.</text>
</comment>